<evidence type="ECO:0000313" key="4">
    <source>
        <dbReference type="EMBL" id="KAG8375250.1"/>
    </source>
</evidence>
<evidence type="ECO:0000313" key="5">
    <source>
        <dbReference type="Proteomes" id="UP000826271"/>
    </source>
</evidence>
<feature type="transmembrane region" description="Helical" evidence="3">
    <location>
        <begin position="15"/>
        <end position="42"/>
    </location>
</feature>
<protein>
    <recommendedName>
        <fullName evidence="6">Late embryogenesis abundant protein LEA-2 subgroup domain-containing protein</fullName>
    </recommendedName>
</protein>
<keyword evidence="3" id="KW-1133">Transmembrane helix</keyword>
<dbReference type="AlphaFoldDB" id="A0AAV6X7T4"/>
<name>A0AAV6X7T4_9LAMI</name>
<dbReference type="Proteomes" id="UP000826271">
    <property type="component" value="Unassembled WGS sequence"/>
</dbReference>
<keyword evidence="2 3" id="KW-0472">Membrane</keyword>
<dbReference type="GO" id="GO:0005886">
    <property type="term" value="C:plasma membrane"/>
    <property type="evidence" value="ECO:0007669"/>
    <property type="project" value="TreeGrafter"/>
</dbReference>
<dbReference type="InterPro" id="IPR044839">
    <property type="entry name" value="NDR1-like"/>
</dbReference>
<dbReference type="GO" id="GO:0098542">
    <property type="term" value="P:defense response to other organism"/>
    <property type="evidence" value="ECO:0007669"/>
    <property type="project" value="InterPro"/>
</dbReference>
<dbReference type="EMBL" id="WHWC01000010">
    <property type="protein sequence ID" value="KAG8375250.1"/>
    <property type="molecule type" value="Genomic_DNA"/>
</dbReference>
<organism evidence="4 5">
    <name type="scientific">Buddleja alternifolia</name>
    <dbReference type="NCBI Taxonomy" id="168488"/>
    <lineage>
        <taxon>Eukaryota</taxon>
        <taxon>Viridiplantae</taxon>
        <taxon>Streptophyta</taxon>
        <taxon>Embryophyta</taxon>
        <taxon>Tracheophyta</taxon>
        <taxon>Spermatophyta</taxon>
        <taxon>Magnoliopsida</taxon>
        <taxon>eudicotyledons</taxon>
        <taxon>Gunneridae</taxon>
        <taxon>Pentapetalae</taxon>
        <taxon>asterids</taxon>
        <taxon>lamiids</taxon>
        <taxon>Lamiales</taxon>
        <taxon>Scrophulariaceae</taxon>
        <taxon>Buddlejeae</taxon>
        <taxon>Buddleja</taxon>
    </lineage>
</organism>
<proteinExistence type="predicted"/>
<dbReference type="PANTHER" id="PTHR31234">
    <property type="entry name" value="LATE EMBRYOGENESIS ABUNDANT (LEA) HYDROXYPROLINE-RICH GLYCOPROTEIN FAMILY"/>
    <property type="match status" value="1"/>
</dbReference>
<reference evidence="4" key="1">
    <citation type="submission" date="2019-10" db="EMBL/GenBank/DDBJ databases">
        <authorList>
            <person name="Zhang R."/>
            <person name="Pan Y."/>
            <person name="Wang J."/>
            <person name="Ma R."/>
            <person name="Yu S."/>
        </authorList>
    </citation>
    <scope>NUCLEOTIDE SEQUENCE</scope>
    <source>
        <strain evidence="4">LA-IB0</strain>
        <tissue evidence="4">Leaf</tissue>
    </source>
</reference>
<accession>A0AAV6X7T4</accession>
<evidence type="ECO:0008006" key="6">
    <source>
        <dbReference type="Google" id="ProtNLM"/>
    </source>
</evidence>
<keyword evidence="3" id="KW-0812">Transmembrane</keyword>
<gene>
    <name evidence="4" type="ORF">BUALT_Bualt10G0080800</name>
</gene>
<comment type="caution">
    <text evidence="4">The sequence shown here is derived from an EMBL/GenBank/DDBJ whole genome shotgun (WGS) entry which is preliminary data.</text>
</comment>
<comment type="subcellular location">
    <subcellularLocation>
        <location evidence="1">Membrane</location>
    </subcellularLocation>
</comment>
<dbReference type="PANTHER" id="PTHR31234:SF66">
    <property type="entry name" value="LATE EMBRYOGENESIS ABUNDANT PROTEIN"/>
    <property type="match status" value="1"/>
</dbReference>
<keyword evidence="5" id="KW-1185">Reference proteome</keyword>
<sequence>MPKPHLGPHNHTNPLIWFAAIICAILAVLVIIAGVVVFIGYLTVKPKVPKVSVTSAQLDTIYFDQASLLTLQVTIVIRAENDNAKARASFYDTRFDLSFRGMRIARLENGPFDVGPNTTVDFHYVSQSTSIPLNPEGAESVNWSLRHGVMSFELKGATRARWRTRIVGSVKFWLNLDCQLHLPINRTTIFPRCTSSKA</sequence>
<evidence type="ECO:0000256" key="3">
    <source>
        <dbReference type="SAM" id="Phobius"/>
    </source>
</evidence>
<evidence type="ECO:0000256" key="2">
    <source>
        <dbReference type="ARBA" id="ARBA00023136"/>
    </source>
</evidence>
<evidence type="ECO:0000256" key="1">
    <source>
        <dbReference type="ARBA" id="ARBA00004370"/>
    </source>
</evidence>